<evidence type="ECO:0000313" key="1">
    <source>
        <dbReference type="EMBL" id="GLQ93433.1"/>
    </source>
</evidence>
<name>A0ABQ5XSK6_9GAMM</name>
<keyword evidence="2" id="KW-1185">Reference proteome</keyword>
<gene>
    <name evidence="1" type="ORF">GCM10007901_23840</name>
</gene>
<organism evidence="1 2">
    <name type="scientific">Dyella acidisoli</name>
    <dbReference type="NCBI Taxonomy" id="1867834"/>
    <lineage>
        <taxon>Bacteria</taxon>
        <taxon>Pseudomonadati</taxon>
        <taxon>Pseudomonadota</taxon>
        <taxon>Gammaproteobacteria</taxon>
        <taxon>Lysobacterales</taxon>
        <taxon>Rhodanobacteraceae</taxon>
        <taxon>Dyella</taxon>
    </lineage>
</organism>
<proteinExistence type="predicted"/>
<dbReference type="EMBL" id="BSOB01000018">
    <property type="protein sequence ID" value="GLQ93433.1"/>
    <property type="molecule type" value="Genomic_DNA"/>
</dbReference>
<evidence type="ECO:0000313" key="2">
    <source>
        <dbReference type="Proteomes" id="UP001156670"/>
    </source>
</evidence>
<comment type="caution">
    <text evidence="1">The sequence shown here is derived from an EMBL/GenBank/DDBJ whole genome shotgun (WGS) entry which is preliminary data.</text>
</comment>
<accession>A0ABQ5XSK6</accession>
<reference evidence="2" key="1">
    <citation type="journal article" date="2019" name="Int. J. Syst. Evol. Microbiol.">
        <title>The Global Catalogue of Microorganisms (GCM) 10K type strain sequencing project: providing services to taxonomists for standard genome sequencing and annotation.</title>
        <authorList>
            <consortium name="The Broad Institute Genomics Platform"/>
            <consortium name="The Broad Institute Genome Sequencing Center for Infectious Disease"/>
            <person name="Wu L."/>
            <person name="Ma J."/>
        </authorList>
    </citation>
    <scope>NUCLEOTIDE SEQUENCE [LARGE SCALE GENOMIC DNA]</scope>
    <source>
        <strain evidence="2">NBRC 111980</strain>
    </source>
</reference>
<protein>
    <submittedName>
        <fullName evidence="1">Uncharacterized protein</fullName>
    </submittedName>
</protein>
<sequence>MAASEETNAPELVTLAGFANVFVRLLDGDRCIEKYIDEFLGDASSAAAYVEIDGARSIKPRTWALKLI</sequence>
<dbReference type="Proteomes" id="UP001156670">
    <property type="component" value="Unassembled WGS sequence"/>
</dbReference>